<evidence type="ECO:0008006" key="13">
    <source>
        <dbReference type="Google" id="ProtNLM"/>
    </source>
</evidence>
<dbReference type="PRINTS" id="PR01239">
    <property type="entry name" value="EP450IICYP52"/>
</dbReference>
<dbReference type="InterPro" id="IPR002402">
    <property type="entry name" value="Cyt_P450_E_grp-II"/>
</dbReference>
<dbReference type="VEuPathDB" id="FungiDB:DIURU_004038"/>
<keyword evidence="3 8" id="KW-0349">Heme</keyword>
<dbReference type="RefSeq" id="XP_034011059.1">
    <property type="nucleotide sequence ID" value="XM_034156867.1"/>
</dbReference>
<sequence length="524" mass="59999">MESPDSIVIDYSEYAFKWYVILTVATVAYFAVQQVYSRRLQRKLRATAPTVRLSDGWFGFRNLYAMVVEKRVYQMVFWLQQQVGSVDGVGTVETWLAGNPVIITKDPENFKALFATQFDDFGLAGRYAGFKPFLGESVFTMDGPKWKHLRALLRPQFTKEQVGHVQALEPHIQTLVALIRETEGEPFEAMNYFMKFTQDTATEFLFGESFFSQLDGRPGGKPDSFKQQRMRFNDSVLTAMKFSTLRVVLSKVAWLVTPRRYRDACDEIKRFTDIHVARALAYSDDDLDQLTQHSYTILYEFAKVTKDAVVIRDQLLSMLLAGRDTTMSTLSFLWYEITRNPQVYARLRDDIAAHFGVGDDARVDEITFESLKRCEYLKAVINETMRMWPVVPTNTREATRDTTLPRGGGVDGQSAMVVRKHQGIVISVYSTHHDPAVFGPDPDSFRPERWFDPDTRKLAWAFVPFGGGPRVCLGQQFAVTEVAYVTTRLVQEFAHVANADTKYPPDVEAHMGMVLKDKCRLRMW</sequence>
<evidence type="ECO:0000256" key="10">
    <source>
        <dbReference type="SAM" id="Phobius"/>
    </source>
</evidence>
<dbReference type="PRINTS" id="PR00464">
    <property type="entry name" value="EP450II"/>
</dbReference>
<keyword evidence="10" id="KW-0812">Transmembrane</keyword>
<dbReference type="PANTHER" id="PTHR24287">
    <property type="entry name" value="P450, PUTATIVE (EUROFUNG)-RELATED"/>
    <property type="match status" value="1"/>
</dbReference>
<evidence type="ECO:0000256" key="4">
    <source>
        <dbReference type="ARBA" id="ARBA00022723"/>
    </source>
</evidence>
<evidence type="ECO:0000313" key="11">
    <source>
        <dbReference type="EMBL" id="KAA8899781.1"/>
    </source>
</evidence>
<evidence type="ECO:0000256" key="6">
    <source>
        <dbReference type="ARBA" id="ARBA00023004"/>
    </source>
</evidence>
<evidence type="ECO:0000313" key="12">
    <source>
        <dbReference type="Proteomes" id="UP000449547"/>
    </source>
</evidence>
<gene>
    <name evidence="11" type="ORF">DIURU_004038</name>
</gene>
<dbReference type="AlphaFoldDB" id="A0A642UIV0"/>
<keyword evidence="4 8" id="KW-0479">Metal-binding</keyword>
<keyword evidence="7 9" id="KW-0503">Monooxygenase</keyword>
<dbReference type="SUPFAM" id="SSF48264">
    <property type="entry name" value="Cytochrome P450"/>
    <property type="match status" value="1"/>
</dbReference>
<dbReference type="InterPro" id="IPR001128">
    <property type="entry name" value="Cyt_P450"/>
</dbReference>
<dbReference type="PROSITE" id="PS00086">
    <property type="entry name" value="CYTOCHROME_P450"/>
    <property type="match status" value="1"/>
</dbReference>
<feature type="transmembrane region" description="Helical" evidence="10">
    <location>
        <begin position="16"/>
        <end position="36"/>
    </location>
</feature>
<dbReference type="EMBL" id="SWFT01000120">
    <property type="protein sequence ID" value="KAA8899781.1"/>
    <property type="molecule type" value="Genomic_DNA"/>
</dbReference>
<dbReference type="Pfam" id="PF00067">
    <property type="entry name" value="p450"/>
    <property type="match status" value="1"/>
</dbReference>
<comment type="caution">
    <text evidence="11">The sequence shown here is derived from an EMBL/GenBank/DDBJ whole genome shotgun (WGS) entry which is preliminary data.</text>
</comment>
<dbReference type="CDD" id="cd11063">
    <property type="entry name" value="CYP52"/>
    <property type="match status" value="1"/>
</dbReference>
<evidence type="ECO:0000256" key="7">
    <source>
        <dbReference type="ARBA" id="ARBA00023033"/>
    </source>
</evidence>
<proteinExistence type="inferred from homology"/>
<dbReference type="Gene3D" id="1.10.630.10">
    <property type="entry name" value="Cytochrome P450"/>
    <property type="match status" value="1"/>
</dbReference>
<protein>
    <recommendedName>
        <fullName evidence="13">Cytochrome P450</fullName>
    </recommendedName>
</protein>
<dbReference type="OMA" id="LNERRCH"/>
<feature type="binding site" description="axial binding residue" evidence="8">
    <location>
        <position position="472"/>
    </location>
    <ligand>
        <name>heme</name>
        <dbReference type="ChEBI" id="CHEBI:30413"/>
    </ligand>
    <ligandPart>
        <name>Fe</name>
        <dbReference type="ChEBI" id="CHEBI:18248"/>
    </ligandPart>
</feature>
<keyword evidence="12" id="KW-1185">Reference proteome</keyword>
<evidence type="ECO:0000256" key="8">
    <source>
        <dbReference type="PIRSR" id="PIRSR602402-1"/>
    </source>
</evidence>
<evidence type="ECO:0000256" key="9">
    <source>
        <dbReference type="RuleBase" id="RU000461"/>
    </source>
</evidence>
<keyword evidence="10" id="KW-1133">Transmembrane helix</keyword>
<dbReference type="GO" id="GO:0016712">
    <property type="term" value="F:oxidoreductase activity, acting on paired donors, with incorporation or reduction of molecular oxygen, reduced flavin or flavoprotein as one donor, and incorporation of one atom of oxygen"/>
    <property type="evidence" value="ECO:0007669"/>
    <property type="project" value="InterPro"/>
</dbReference>
<keyword evidence="10" id="KW-0472">Membrane</keyword>
<dbReference type="PANTHER" id="PTHR24287:SF1">
    <property type="entry name" value="P450, PUTATIVE (EUROFUNG)-RELATED"/>
    <property type="match status" value="1"/>
</dbReference>
<keyword evidence="5 9" id="KW-0560">Oxidoreductase</keyword>
<accession>A0A642UIV0</accession>
<organism evidence="11 12">
    <name type="scientific">Diutina rugosa</name>
    <name type="common">Yeast</name>
    <name type="synonym">Candida rugosa</name>
    <dbReference type="NCBI Taxonomy" id="5481"/>
    <lineage>
        <taxon>Eukaryota</taxon>
        <taxon>Fungi</taxon>
        <taxon>Dikarya</taxon>
        <taxon>Ascomycota</taxon>
        <taxon>Saccharomycotina</taxon>
        <taxon>Pichiomycetes</taxon>
        <taxon>Debaryomycetaceae</taxon>
        <taxon>Diutina</taxon>
    </lineage>
</organism>
<comment type="similarity">
    <text evidence="2 9">Belongs to the cytochrome P450 family.</text>
</comment>
<dbReference type="InterPro" id="IPR017972">
    <property type="entry name" value="Cyt_P450_CS"/>
</dbReference>
<dbReference type="GeneID" id="54782689"/>
<dbReference type="GO" id="GO:0005506">
    <property type="term" value="F:iron ion binding"/>
    <property type="evidence" value="ECO:0007669"/>
    <property type="project" value="InterPro"/>
</dbReference>
<dbReference type="InterPro" id="IPR002974">
    <property type="entry name" value="Cyt_P450_E_CYP52_ascomycetes"/>
</dbReference>
<dbReference type="InterPro" id="IPR036396">
    <property type="entry name" value="Cyt_P450_sf"/>
</dbReference>
<name>A0A642UIV0_DIURU</name>
<evidence type="ECO:0000256" key="5">
    <source>
        <dbReference type="ARBA" id="ARBA00023002"/>
    </source>
</evidence>
<evidence type="ECO:0000256" key="3">
    <source>
        <dbReference type="ARBA" id="ARBA00022617"/>
    </source>
</evidence>
<dbReference type="Proteomes" id="UP000449547">
    <property type="component" value="Unassembled WGS sequence"/>
</dbReference>
<dbReference type="OrthoDB" id="1470350at2759"/>
<dbReference type="GO" id="GO:0020037">
    <property type="term" value="F:heme binding"/>
    <property type="evidence" value="ECO:0007669"/>
    <property type="project" value="InterPro"/>
</dbReference>
<reference evidence="11 12" key="1">
    <citation type="submission" date="2019-07" db="EMBL/GenBank/DDBJ databases">
        <title>Genome assembly of two rare yeast pathogens: Diutina rugosa and Trichomonascus ciferrii.</title>
        <authorList>
            <person name="Mixao V."/>
            <person name="Saus E."/>
            <person name="Hansen A."/>
            <person name="Lass-Flor C."/>
            <person name="Gabaldon T."/>
        </authorList>
    </citation>
    <scope>NUCLEOTIDE SEQUENCE [LARGE SCALE GENOMIC DNA]</scope>
    <source>
        <strain evidence="11 12">CBS 613</strain>
    </source>
</reference>
<evidence type="ECO:0000256" key="1">
    <source>
        <dbReference type="ARBA" id="ARBA00001971"/>
    </source>
</evidence>
<dbReference type="InterPro" id="IPR047146">
    <property type="entry name" value="Cyt_P450_E_CYP52_fungi"/>
</dbReference>
<dbReference type="PRINTS" id="PR00385">
    <property type="entry name" value="P450"/>
</dbReference>
<evidence type="ECO:0000256" key="2">
    <source>
        <dbReference type="ARBA" id="ARBA00010617"/>
    </source>
</evidence>
<keyword evidence="6 8" id="KW-0408">Iron</keyword>
<comment type="cofactor">
    <cofactor evidence="1 8">
        <name>heme</name>
        <dbReference type="ChEBI" id="CHEBI:30413"/>
    </cofactor>
</comment>